<evidence type="ECO:0000313" key="11">
    <source>
        <dbReference type="Proteomes" id="UP000306740"/>
    </source>
</evidence>
<dbReference type="EMBL" id="VDFR01000227">
    <property type="protein sequence ID" value="TNC29996.1"/>
    <property type="molecule type" value="Genomic_DNA"/>
</dbReference>
<dbReference type="Gene3D" id="1.20.1250.20">
    <property type="entry name" value="MFS general substrate transporter like domains"/>
    <property type="match status" value="1"/>
</dbReference>
<evidence type="ECO:0000259" key="8">
    <source>
        <dbReference type="PROSITE" id="PS50850"/>
    </source>
</evidence>
<dbReference type="Proteomes" id="UP000306740">
    <property type="component" value="Unassembled WGS sequence"/>
</dbReference>
<evidence type="ECO:0000256" key="2">
    <source>
        <dbReference type="ARBA" id="ARBA00022448"/>
    </source>
</evidence>
<keyword evidence="5 7" id="KW-1133">Transmembrane helix</keyword>
<dbReference type="InterPro" id="IPR010290">
    <property type="entry name" value="TM_effector"/>
</dbReference>
<feature type="transmembrane region" description="Helical" evidence="7">
    <location>
        <begin position="51"/>
        <end position="72"/>
    </location>
</feature>
<evidence type="ECO:0000256" key="6">
    <source>
        <dbReference type="ARBA" id="ARBA00023136"/>
    </source>
</evidence>
<keyword evidence="2" id="KW-0813">Transport</keyword>
<feature type="transmembrane region" description="Helical" evidence="7">
    <location>
        <begin position="262"/>
        <end position="282"/>
    </location>
</feature>
<evidence type="ECO:0000256" key="1">
    <source>
        <dbReference type="ARBA" id="ARBA00004429"/>
    </source>
</evidence>
<reference evidence="10 11" key="1">
    <citation type="submission" date="2019-05" db="EMBL/GenBank/DDBJ databases">
        <title>Mumia sp. nov., isolated from the intestinal contents of plateau pika (Ochotona curzoniae) in the Qinghai-Tibet plateau of China.</title>
        <authorList>
            <person name="Tian Z."/>
        </authorList>
    </citation>
    <scope>NUCLEOTIDE SEQUENCE [LARGE SCALE GENOMIC DNA]</scope>
    <source>
        <strain evidence="11">527</strain>
        <strain evidence="10">Z527</strain>
    </source>
</reference>
<feature type="domain" description="Major facilitator superfamily (MFS) profile" evidence="8">
    <location>
        <begin position="18"/>
        <end position="403"/>
    </location>
</feature>
<dbReference type="PANTHER" id="PTHR23513:SF9">
    <property type="entry name" value="ENTEROBACTIN EXPORTER ENTS"/>
    <property type="match status" value="1"/>
</dbReference>
<accession>A0A5C4M9B1</accession>
<keyword evidence="4 7" id="KW-0812">Transmembrane</keyword>
<feature type="transmembrane region" description="Helical" evidence="7">
    <location>
        <begin position="168"/>
        <end position="192"/>
    </location>
</feature>
<organism evidence="10 11">
    <name type="scientific">Mumia zhuanghuii</name>
    <dbReference type="NCBI Taxonomy" id="2585211"/>
    <lineage>
        <taxon>Bacteria</taxon>
        <taxon>Bacillati</taxon>
        <taxon>Actinomycetota</taxon>
        <taxon>Actinomycetes</taxon>
        <taxon>Propionibacteriales</taxon>
        <taxon>Nocardioidaceae</taxon>
        <taxon>Mumia</taxon>
    </lineage>
</organism>
<sequence length="412" mass="40699">MSGRSGLVDLSPLRSGPAFRRLWVGGLLGAFGGQVSLVALLQLVWDLTGSAAMMGTLGLAHAVPMVVLGLYGGALADTYDRRRVALTTAAGGVVVALALATQAAYGLRSLALVLGLVALQAGFGALGAPARRALVARLLPPGQVAAGVALAHVGFQVAMLVGPAVGGLLVAYGGTAAAFGVQAVLMAVAWLATRGLPPVPPAEPRRRDERAAVLAGLRYVGRTAVLRGAVLTDVLATVLVMPVALFPVVVDDRFGGDPAVTGLLLSAVGAGGIVGGLASGLVSRAVRPGRVMIAAAVVWCLGVAAFGASPWLLLAVAALAVAGAADTFAVIARGVVTQLATTDEQRGRVSSVEHVVGVAGPDLGNARGGAVAGLTSPEVALVSGGVLGALGVAAVAITHPAVGAFGRTAARR</sequence>
<evidence type="ECO:0000313" key="10">
    <source>
        <dbReference type="EMBL" id="TNC30710.1"/>
    </source>
</evidence>
<evidence type="ECO:0000256" key="7">
    <source>
        <dbReference type="SAM" id="Phobius"/>
    </source>
</evidence>
<evidence type="ECO:0000256" key="5">
    <source>
        <dbReference type="ARBA" id="ARBA00022989"/>
    </source>
</evidence>
<dbReference type="SUPFAM" id="SSF103473">
    <property type="entry name" value="MFS general substrate transporter"/>
    <property type="match status" value="1"/>
</dbReference>
<dbReference type="EMBL" id="VDFR01000212">
    <property type="protein sequence ID" value="TNC30710.1"/>
    <property type="molecule type" value="Genomic_DNA"/>
</dbReference>
<name>A0A5C4M9B1_9ACTN</name>
<feature type="transmembrane region" description="Helical" evidence="7">
    <location>
        <begin position="228"/>
        <end position="250"/>
    </location>
</feature>
<evidence type="ECO:0000313" key="9">
    <source>
        <dbReference type="EMBL" id="TNC29996.1"/>
    </source>
</evidence>
<comment type="subcellular location">
    <subcellularLocation>
        <location evidence="1">Cell inner membrane</location>
        <topology evidence="1">Multi-pass membrane protein</topology>
    </subcellularLocation>
</comment>
<feature type="transmembrane region" description="Helical" evidence="7">
    <location>
        <begin position="111"/>
        <end position="130"/>
    </location>
</feature>
<protein>
    <submittedName>
        <fullName evidence="10">MFS transporter</fullName>
    </submittedName>
</protein>
<dbReference type="CDD" id="cd06173">
    <property type="entry name" value="MFS_MefA_like"/>
    <property type="match status" value="1"/>
</dbReference>
<keyword evidence="3" id="KW-1003">Cell membrane</keyword>
<feature type="transmembrane region" description="Helical" evidence="7">
    <location>
        <begin position="142"/>
        <end position="162"/>
    </location>
</feature>
<keyword evidence="6 7" id="KW-0472">Membrane</keyword>
<dbReference type="InterPro" id="IPR020846">
    <property type="entry name" value="MFS_dom"/>
</dbReference>
<dbReference type="PANTHER" id="PTHR23513">
    <property type="entry name" value="INTEGRAL MEMBRANE EFFLUX PROTEIN-RELATED"/>
    <property type="match status" value="1"/>
</dbReference>
<dbReference type="GO" id="GO:0022857">
    <property type="term" value="F:transmembrane transporter activity"/>
    <property type="evidence" value="ECO:0007669"/>
    <property type="project" value="InterPro"/>
</dbReference>
<evidence type="ECO:0000256" key="3">
    <source>
        <dbReference type="ARBA" id="ARBA00022475"/>
    </source>
</evidence>
<proteinExistence type="predicted"/>
<dbReference type="PROSITE" id="PS50850">
    <property type="entry name" value="MFS"/>
    <property type="match status" value="1"/>
</dbReference>
<dbReference type="GO" id="GO:0005886">
    <property type="term" value="C:plasma membrane"/>
    <property type="evidence" value="ECO:0007669"/>
    <property type="project" value="UniProtKB-SubCell"/>
</dbReference>
<dbReference type="InterPro" id="IPR036259">
    <property type="entry name" value="MFS_trans_sf"/>
</dbReference>
<dbReference type="AlphaFoldDB" id="A0A5C4M9B1"/>
<comment type="caution">
    <text evidence="10">The sequence shown here is derived from an EMBL/GenBank/DDBJ whole genome shotgun (WGS) entry which is preliminary data.</text>
</comment>
<dbReference type="RefSeq" id="WP_139107243.1">
    <property type="nucleotide sequence ID" value="NZ_VDFR01000212.1"/>
</dbReference>
<feature type="transmembrane region" description="Helical" evidence="7">
    <location>
        <begin position="21"/>
        <end position="45"/>
    </location>
</feature>
<feature type="transmembrane region" description="Helical" evidence="7">
    <location>
        <begin position="289"/>
        <end position="306"/>
    </location>
</feature>
<evidence type="ECO:0000256" key="4">
    <source>
        <dbReference type="ARBA" id="ARBA00022692"/>
    </source>
</evidence>
<dbReference type="Pfam" id="PF05977">
    <property type="entry name" value="MFS_3"/>
    <property type="match status" value="1"/>
</dbReference>
<dbReference type="OrthoDB" id="5494559at2"/>
<gene>
    <name evidence="10" type="ORF">FHE65_32550</name>
    <name evidence="9" type="ORF">FHE65_33220</name>
</gene>
<feature type="transmembrane region" description="Helical" evidence="7">
    <location>
        <begin position="84"/>
        <end position="105"/>
    </location>
</feature>